<reference evidence="12 13" key="1">
    <citation type="journal article" date="2007" name="Science">
        <title>Sea anemone genome reveals ancestral eumetazoan gene repertoire and genomic organization.</title>
        <authorList>
            <person name="Putnam N.H."/>
            <person name="Srivastava M."/>
            <person name="Hellsten U."/>
            <person name="Dirks B."/>
            <person name="Chapman J."/>
            <person name="Salamov A."/>
            <person name="Terry A."/>
            <person name="Shapiro H."/>
            <person name="Lindquist E."/>
            <person name="Kapitonov V.V."/>
            <person name="Jurka J."/>
            <person name="Genikhovich G."/>
            <person name="Grigoriev I.V."/>
            <person name="Lucas S.M."/>
            <person name="Steele R.E."/>
            <person name="Finnerty J.R."/>
            <person name="Technau U."/>
            <person name="Martindale M.Q."/>
            <person name="Rokhsar D.S."/>
        </authorList>
    </citation>
    <scope>NUCLEOTIDE SEQUENCE [LARGE SCALE GENOMIC DNA]</scope>
    <source>
        <strain evidence="13">CH2 X CH6</strain>
    </source>
</reference>
<keyword evidence="7 9" id="KW-0539">Nucleus</keyword>
<dbReference type="OMA" id="TDYKFAP"/>
<evidence type="ECO:0000256" key="7">
    <source>
        <dbReference type="ARBA" id="ARBA00023242"/>
    </source>
</evidence>
<feature type="region of interest" description="Disordered" evidence="10">
    <location>
        <begin position="156"/>
        <end position="189"/>
    </location>
</feature>
<evidence type="ECO:0000313" key="12">
    <source>
        <dbReference type="EMBL" id="EDO36344.1"/>
    </source>
</evidence>
<evidence type="ECO:0000256" key="3">
    <source>
        <dbReference type="ARBA" id="ARBA00022816"/>
    </source>
</evidence>
<proteinExistence type="inferred from homology"/>
<keyword evidence="5" id="KW-0804">Transcription</keyword>
<evidence type="ECO:0000256" key="9">
    <source>
        <dbReference type="PROSITE-ProRule" id="PRU00649"/>
    </source>
</evidence>
<keyword evidence="3" id="KW-0509">mRNA transport</keyword>
<accession>A7SIU4</accession>
<evidence type="ECO:0000256" key="2">
    <source>
        <dbReference type="ARBA" id="ARBA00022664"/>
    </source>
</evidence>
<feature type="domain" description="TFIIS N-terminal" evidence="11">
    <location>
        <begin position="67"/>
        <end position="147"/>
    </location>
</feature>
<evidence type="ECO:0000256" key="10">
    <source>
        <dbReference type="SAM" id="MobiDB-lite"/>
    </source>
</evidence>
<dbReference type="PROSITE" id="PS51319">
    <property type="entry name" value="TFIIS_N"/>
    <property type="match status" value="1"/>
</dbReference>
<dbReference type="Proteomes" id="UP000001593">
    <property type="component" value="Unassembled WGS sequence"/>
</dbReference>
<feature type="non-terminal residue" evidence="12">
    <location>
        <position position="1"/>
    </location>
</feature>
<dbReference type="PANTHER" id="PTHR46010:SF1">
    <property type="entry name" value="PROTEIN IWS1 HOMOLOG"/>
    <property type="match status" value="1"/>
</dbReference>
<dbReference type="InParanoid" id="A7SIU4"/>
<dbReference type="Pfam" id="PF08711">
    <property type="entry name" value="Med26"/>
    <property type="match status" value="1"/>
</dbReference>
<evidence type="ECO:0000259" key="11">
    <source>
        <dbReference type="PROSITE" id="PS51319"/>
    </source>
</evidence>
<keyword evidence="6" id="KW-0508">mRNA splicing</keyword>
<dbReference type="EMBL" id="DS469672">
    <property type="protein sequence ID" value="EDO36344.1"/>
    <property type="molecule type" value="Genomic_DNA"/>
</dbReference>
<keyword evidence="1" id="KW-0813">Transport</keyword>
<organism evidence="12 13">
    <name type="scientific">Nematostella vectensis</name>
    <name type="common">Starlet sea anemone</name>
    <dbReference type="NCBI Taxonomy" id="45351"/>
    <lineage>
        <taxon>Eukaryota</taxon>
        <taxon>Metazoa</taxon>
        <taxon>Cnidaria</taxon>
        <taxon>Anthozoa</taxon>
        <taxon>Hexacorallia</taxon>
        <taxon>Actiniaria</taxon>
        <taxon>Edwardsiidae</taxon>
        <taxon>Nematostella</taxon>
    </lineage>
</organism>
<protein>
    <recommendedName>
        <fullName evidence="11">TFIIS N-terminal domain-containing protein</fullName>
    </recommendedName>
</protein>
<name>A7SIU4_NEMVE</name>
<evidence type="ECO:0000256" key="5">
    <source>
        <dbReference type="ARBA" id="ARBA00023163"/>
    </source>
</evidence>
<sequence>QDGDIISDNDDLVVEMIKQMKQAADDDKLLNEANQAATKKLKLLPVILKHMNKADLQYTFIDSGVLNVLKEWLSPLPDGSMPHLQIRTGILKILSTFPALDTGALKMSGLGRAVMYLYRHPKETRQNKQVAGKLISEYDWARPIFGVTSNFKSLSREEREERDYQNMSKRRRLSSADGEGGKTPRSIDSALQGEKKALRPGDKGFVMRARVPLPSNKDYVVRPKTNAEGSDFVRSTKKTVTKADKLTRKLKDKKRANKMQRAVNISIEGRKMNL</sequence>
<dbReference type="PhylomeDB" id="A7SIU4"/>
<keyword evidence="4" id="KW-0805">Transcription regulation</keyword>
<dbReference type="GO" id="GO:0006397">
    <property type="term" value="P:mRNA processing"/>
    <property type="evidence" value="ECO:0007669"/>
    <property type="project" value="UniProtKB-KW"/>
</dbReference>
<evidence type="ECO:0000256" key="8">
    <source>
        <dbReference type="ARBA" id="ARBA00037992"/>
    </source>
</evidence>
<dbReference type="InterPro" id="IPR017923">
    <property type="entry name" value="TFIIS_N"/>
</dbReference>
<keyword evidence="13" id="KW-1185">Reference proteome</keyword>
<gene>
    <name evidence="12" type="ORF">NEMVEDRAFT_v1g120019</name>
</gene>
<evidence type="ECO:0000313" key="13">
    <source>
        <dbReference type="Proteomes" id="UP000001593"/>
    </source>
</evidence>
<evidence type="ECO:0000256" key="4">
    <source>
        <dbReference type="ARBA" id="ARBA00023015"/>
    </source>
</evidence>
<keyword evidence="2" id="KW-0507">mRNA processing</keyword>
<dbReference type="FunFam" id="1.20.930.10:FF:000001">
    <property type="entry name" value="IWS1, SUPT6H interacting protein"/>
    <property type="match status" value="1"/>
</dbReference>
<evidence type="ECO:0000256" key="6">
    <source>
        <dbReference type="ARBA" id="ARBA00023187"/>
    </source>
</evidence>
<dbReference type="GO" id="GO:0051028">
    <property type="term" value="P:mRNA transport"/>
    <property type="evidence" value="ECO:0007669"/>
    <property type="project" value="UniProtKB-KW"/>
</dbReference>
<dbReference type="eggNOG" id="KOG1793">
    <property type="taxonomic scope" value="Eukaryota"/>
</dbReference>
<dbReference type="AlphaFoldDB" id="A7SIU4"/>
<evidence type="ECO:0000256" key="1">
    <source>
        <dbReference type="ARBA" id="ARBA00022448"/>
    </source>
</evidence>
<dbReference type="HOGENOM" id="CLU_040584_0_0_1"/>
<comment type="subcellular location">
    <subcellularLocation>
        <location evidence="9">Nucleus</location>
    </subcellularLocation>
</comment>
<dbReference type="STRING" id="45351.A7SIU4"/>
<comment type="similarity">
    <text evidence="8">Belongs to the IWS1 family.</text>
</comment>
<dbReference type="PANTHER" id="PTHR46010">
    <property type="entry name" value="PROTEIN IWS1 HOMOLOG"/>
    <property type="match status" value="1"/>
</dbReference>
<dbReference type="InterPro" id="IPR035441">
    <property type="entry name" value="TFIIS/LEDGF_dom_sf"/>
</dbReference>
<dbReference type="Gene3D" id="1.20.930.10">
    <property type="entry name" value="Conserved domain common to transcription factors TFIIS, elongin A, CRSP70"/>
    <property type="match status" value="1"/>
</dbReference>
<dbReference type="GO" id="GO:0008380">
    <property type="term" value="P:RNA splicing"/>
    <property type="evidence" value="ECO:0007669"/>
    <property type="project" value="UniProtKB-KW"/>
</dbReference>
<dbReference type="GO" id="GO:0005634">
    <property type="term" value="C:nucleus"/>
    <property type="evidence" value="ECO:0007669"/>
    <property type="project" value="UniProtKB-SubCell"/>
</dbReference>
<dbReference type="InterPro" id="IPR051037">
    <property type="entry name" value="RNAPII_TF_IWS1"/>
</dbReference>